<comment type="caution">
    <text evidence="1">The sequence shown here is derived from an EMBL/GenBank/DDBJ whole genome shotgun (WGS) entry which is preliminary data.</text>
</comment>
<proteinExistence type="predicted"/>
<sequence length="120" mass="13144">MEHHCISNPLLKHAILITVTLPLNPCIGSNSIHVTLTLQRGQTQGLSALLVWRCGRNSNPTPVNRAPLHRARCVETVLTKTMTTDSYPDEHDFQPHDTTVAHLRQAVGSALPPTITPSTI</sequence>
<reference evidence="1" key="1">
    <citation type="submission" date="2015-06" db="EMBL/GenBank/DDBJ databases">
        <authorList>
            <person name="Nguyen H."/>
        </authorList>
    </citation>
    <scope>NUCLEOTIDE SEQUENCE</scope>
    <source>
        <strain evidence="1">DAOM 180753</strain>
    </source>
</reference>
<organism evidence="1 2">
    <name type="scientific">Penicillium thymicola</name>
    <dbReference type="NCBI Taxonomy" id="293382"/>
    <lineage>
        <taxon>Eukaryota</taxon>
        <taxon>Fungi</taxon>
        <taxon>Dikarya</taxon>
        <taxon>Ascomycota</taxon>
        <taxon>Pezizomycotina</taxon>
        <taxon>Eurotiomycetes</taxon>
        <taxon>Eurotiomycetidae</taxon>
        <taxon>Eurotiales</taxon>
        <taxon>Aspergillaceae</taxon>
        <taxon>Penicillium</taxon>
    </lineage>
</organism>
<dbReference type="EMBL" id="LACB01000608">
    <property type="protein sequence ID" value="KAJ9482156.1"/>
    <property type="molecule type" value="Genomic_DNA"/>
</dbReference>
<gene>
    <name evidence="1" type="ORF">VN97_g11285</name>
</gene>
<protein>
    <submittedName>
        <fullName evidence="1">Uncharacterized protein</fullName>
    </submittedName>
</protein>
<name>A0AAI9X313_PENTH</name>
<dbReference type="Proteomes" id="UP001227192">
    <property type="component" value="Unassembled WGS sequence"/>
</dbReference>
<keyword evidence="2" id="KW-1185">Reference proteome</keyword>
<evidence type="ECO:0000313" key="1">
    <source>
        <dbReference type="EMBL" id="KAJ9482156.1"/>
    </source>
</evidence>
<dbReference type="AlphaFoldDB" id="A0AAI9X313"/>
<evidence type="ECO:0000313" key="2">
    <source>
        <dbReference type="Proteomes" id="UP001227192"/>
    </source>
</evidence>
<accession>A0AAI9X313</accession>
<reference evidence="1" key="2">
    <citation type="journal article" date="2016" name="Fungal Biol.">
        <title>Ochratoxin A production by Penicillium thymicola.</title>
        <authorList>
            <person name="Nguyen H.D.T."/>
            <person name="McMullin D.R."/>
            <person name="Ponomareva E."/>
            <person name="Riley R."/>
            <person name="Pomraning K.R."/>
            <person name="Baker S.E."/>
            <person name="Seifert K.A."/>
        </authorList>
    </citation>
    <scope>NUCLEOTIDE SEQUENCE</scope>
    <source>
        <strain evidence="1">DAOM 180753</strain>
    </source>
</reference>